<accession>A0A3N4GMK4</accession>
<feature type="compositionally biased region" description="Polar residues" evidence="1">
    <location>
        <begin position="1"/>
        <end position="14"/>
    </location>
</feature>
<dbReference type="AlphaFoldDB" id="A0A3N4GMK4"/>
<keyword evidence="4" id="KW-1185">Reference proteome</keyword>
<feature type="domain" description="Serine aminopeptidase S33" evidence="2">
    <location>
        <begin position="79"/>
        <end position="231"/>
    </location>
</feature>
<dbReference type="OrthoDB" id="9801217at2"/>
<sequence length="369" mass="40761">MTSSRASTDSADQLTSQESATQQSPAATATSTDTPDWAPDRFLDRYEVVTITLGPDPDDEDPITATLIRRPAADRHTEHGAVLYVHGFTDYFFHQPLADHFADLGYAFYAIDLRKCGRSLQSHHTPHYTTDLRVYDQELNAAIDLISAELGPDEPIIVGAHSTGGLIAAMWLDRLRRHDSDRHRRIAGLILNSPWLDLQGEALLRTFPVSMLIKTISAVRPKSVIPQELSAAYGESLHEGAHGEWSYDLERKPMGGFPVTFGFLNAVRTAQRRLHHGINVGVPALVLRSDKTHFSRSYSSAVDAADAVLDVAQIAAWSGSLGNRVTTVPITDARHDVFLSVAHSRKQAYREVDTWLARTFNVATTTKGR</sequence>
<feature type="region of interest" description="Disordered" evidence="1">
    <location>
        <begin position="1"/>
        <end position="39"/>
    </location>
</feature>
<dbReference type="RefSeq" id="WP_123927654.1">
    <property type="nucleotide sequence ID" value="NZ_JBPSDP010000001.1"/>
</dbReference>
<evidence type="ECO:0000313" key="4">
    <source>
        <dbReference type="Proteomes" id="UP000267536"/>
    </source>
</evidence>
<dbReference type="Gene3D" id="3.40.50.1820">
    <property type="entry name" value="alpha/beta hydrolase"/>
    <property type="match status" value="1"/>
</dbReference>
<dbReference type="GO" id="GO:0016787">
    <property type="term" value="F:hydrolase activity"/>
    <property type="evidence" value="ECO:0007669"/>
    <property type="project" value="UniProtKB-KW"/>
</dbReference>
<proteinExistence type="predicted"/>
<name>A0A3N4GMK4_9ACTN</name>
<keyword evidence="3" id="KW-0378">Hydrolase</keyword>
<dbReference type="InterPro" id="IPR029058">
    <property type="entry name" value="AB_hydrolase_fold"/>
</dbReference>
<dbReference type="InterPro" id="IPR022742">
    <property type="entry name" value="Hydrolase_4"/>
</dbReference>
<dbReference type="Pfam" id="PF12146">
    <property type="entry name" value="Hydrolase_4"/>
    <property type="match status" value="1"/>
</dbReference>
<evidence type="ECO:0000313" key="3">
    <source>
        <dbReference type="EMBL" id="RPA63375.1"/>
    </source>
</evidence>
<dbReference type="Proteomes" id="UP000267536">
    <property type="component" value="Unassembled WGS sequence"/>
</dbReference>
<gene>
    <name evidence="3" type="ORF">EF294_07615</name>
</gene>
<feature type="compositionally biased region" description="Low complexity" evidence="1">
    <location>
        <begin position="15"/>
        <end position="37"/>
    </location>
</feature>
<comment type="caution">
    <text evidence="3">The sequence shown here is derived from an EMBL/GenBank/DDBJ whole genome shotgun (WGS) entry which is preliminary data.</text>
</comment>
<protein>
    <submittedName>
        <fullName evidence="3">Alpha/beta hydrolase</fullName>
    </submittedName>
</protein>
<organism evidence="3 4">
    <name type="scientific">Gordonia oryzae</name>
    <dbReference type="NCBI Taxonomy" id="2487349"/>
    <lineage>
        <taxon>Bacteria</taxon>
        <taxon>Bacillati</taxon>
        <taxon>Actinomycetota</taxon>
        <taxon>Actinomycetes</taxon>
        <taxon>Mycobacteriales</taxon>
        <taxon>Gordoniaceae</taxon>
        <taxon>Gordonia</taxon>
    </lineage>
</organism>
<reference evidence="3 4" key="1">
    <citation type="submission" date="2018-11" db="EMBL/GenBank/DDBJ databases">
        <title>Draft genome sequence of Gordonia sp. RS15-1S isolated from rice stems.</title>
        <authorList>
            <person name="Muangham S."/>
        </authorList>
    </citation>
    <scope>NUCLEOTIDE SEQUENCE [LARGE SCALE GENOMIC DNA]</scope>
    <source>
        <strain evidence="3 4">RS15-1S</strain>
    </source>
</reference>
<dbReference type="SUPFAM" id="SSF53474">
    <property type="entry name" value="alpha/beta-Hydrolases"/>
    <property type="match status" value="1"/>
</dbReference>
<dbReference type="EMBL" id="RKMH01000005">
    <property type="protein sequence ID" value="RPA63375.1"/>
    <property type="molecule type" value="Genomic_DNA"/>
</dbReference>
<dbReference type="PANTHER" id="PTHR11614">
    <property type="entry name" value="PHOSPHOLIPASE-RELATED"/>
    <property type="match status" value="1"/>
</dbReference>
<dbReference type="InterPro" id="IPR051044">
    <property type="entry name" value="MAG_DAG_Lipase"/>
</dbReference>
<evidence type="ECO:0000256" key="1">
    <source>
        <dbReference type="SAM" id="MobiDB-lite"/>
    </source>
</evidence>
<evidence type="ECO:0000259" key="2">
    <source>
        <dbReference type="Pfam" id="PF12146"/>
    </source>
</evidence>